<keyword evidence="3 6" id="KW-0489">Methyltransferase</keyword>
<dbReference type="GO" id="GO:0052907">
    <property type="term" value="F:23S rRNA (adenine(1618)-N(6))-methyltransferase activity"/>
    <property type="evidence" value="ECO:0007669"/>
    <property type="project" value="UniProtKB-EC"/>
</dbReference>
<keyword evidence="5 6" id="KW-0949">S-adenosyl-L-methionine</keyword>
<keyword evidence="1 6" id="KW-0963">Cytoplasm</keyword>
<dbReference type="HAMAP" id="MF_01848">
    <property type="entry name" value="23SrRNA_methyltr_F"/>
    <property type="match status" value="1"/>
</dbReference>
<comment type="catalytic activity">
    <reaction evidence="6">
        <text>adenosine(1618) in 23S rRNA + S-adenosyl-L-methionine = N(6)-methyladenosine(1618) in 23S rRNA + S-adenosyl-L-homocysteine + H(+)</text>
        <dbReference type="Rhea" id="RHEA:16497"/>
        <dbReference type="Rhea" id="RHEA-COMP:10229"/>
        <dbReference type="Rhea" id="RHEA-COMP:10231"/>
        <dbReference type="ChEBI" id="CHEBI:15378"/>
        <dbReference type="ChEBI" id="CHEBI:57856"/>
        <dbReference type="ChEBI" id="CHEBI:59789"/>
        <dbReference type="ChEBI" id="CHEBI:74411"/>
        <dbReference type="ChEBI" id="CHEBI:74449"/>
        <dbReference type="EC" id="2.1.1.181"/>
    </reaction>
</comment>
<protein>
    <recommendedName>
        <fullName evidence="6">Ribosomal RNA large subunit methyltransferase F</fullName>
        <ecNumber evidence="6">2.1.1.181</ecNumber>
    </recommendedName>
    <alternativeName>
        <fullName evidence="6">23S rRNA mA1618 methyltransferase</fullName>
    </alternativeName>
    <alternativeName>
        <fullName evidence="6">rRNA adenine N-6-methyltransferase</fullName>
    </alternativeName>
</protein>
<dbReference type="KEGG" id="ppn:Palpr_2724"/>
<organism evidence="7 8">
    <name type="scientific">Paludibacter propionicigenes (strain DSM 17365 / JCM 13257 / WB4)</name>
    <dbReference type="NCBI Taxonomy" id="694427"/>
    <lineage>
        <taxon>Bacteria</taxon>
        <taxon>Pseudomonadati</taxon>
        <taxon>Bacteroidota</taxon>
        <taxon>Bacteroidia</taxon>
        <taxon>Bacteroidales</taxon>
        <taxon>Paludibacteraceae</taxon>
        <taxon>Paludibacter</taxon>
    </lineage>
</organism>
<dbReference type="Gene3D" id="3.40.50.150">
    <property type="entry name" value="Vaccinia Virus protein VP39"/>
    <property type="match status" value="1"/>
</dbReference>
<dbReference type="EC" id="2.1.1.181" evidence="6"/>
<dbReference type="GO" id="GO:0070475">
    <property type="term" value="P:rRNA base methylation"/>
    <property type="evidence" value="ECO:0007669"/>
    <property type="project" value="TreeGrafter"/>
</dbReference>
<dbReference type="InterPro" id="IPR016909">
    <property type="entry name" value="rRNA_lsu_MeTfrase_F"/>
</dbReference>
<dbReference type="InterPro" id="IPR010286">
    <property type="entry name" value="METTL16/RlmF"/>
</dbReference>
<name>E4T810_PALPW</name>
<dbReference type="Pfam" id="PF05971">
    <property type="entry name" value="Methyltransf_10"/>
    <property type="match status" value="1"/>
</dbReference>
<dbReference type="GO" id="GO:0005737">
    <property type="term" value="C:cytoplasm"/>
    <property type="evidence" value="ECO:0007669"/>
    <property type="project" value="UniProtKB-SubCell"/>
</dbReference>
<dbReference type="AlphaFoldDB" id="E4T810"/>
<accession>E4T810</accession>
<evidence type="ECO:0000313" key="7">
    <source>
        <dbReference type="EMBL" id="ADQ80854.1"/>
    </source>
</evidence>
<dbReference type="PANTHER" id="PTHR13393">
    <property type="entry name" value="SAM-DEPENDENT METHYLTRANSFERASE"/>
    <property type="match status" value="1"/>
</dbReference>
<dbReference type="NCBIfam" id="NF008725">
    <property type="entry name" value="PRK11727.1"/>
    <property type="match status" value="1"/>
</dbReference>
<evidence type="ECO:0000256" key="4">
    <source>
        <dbReference type="ARBA" id="ARBA00022679"/>
    </source>
</evidence>
<evidence type="ECO:0000313" key="8">
    <source>
        <dbReference type="Proteomes" id="UP000008718"/>
    </source>
</evidence>
<dbReference type="EMBL" id="CP002345">
    <property type="protein sequence ID" value="ADQ80854.1"/>
    <property type="molecule type" value="Genomic_DNA"/>
</dbReference>
<evidence type="ECO:0000256" key="6">
    <source>
        <dbReference type="HAMAP-Rule" id="MF_01848"/>
    </source>
</evidence>
<gene>
    <name evidence="6" type="primary">rlmF</name>
    <name evidence="7" type="ordered locus">Palpr_2724</name>
</gene>
<dbReference type="eggNOG" id="COG3129">
    <property type="taxonomic scope" value="Bacteria"/>
</dbReference>
<keyword evidence="2 6" id="KW-0698">rRNA processing</keyword>
<dbReference type="PIRSF" id="PIRSF029038">
    <property type="entry name" value="Mtase_YbiN_prd"/>
    <property type="match status" value="1"/>
</dbReference>
<dbReference type="HOGENOM" id="CLU_027534_3_0_10"/>
<proteinExistence type="inferred from homology"/>
<dbReference type="Proteomes" id="UP000008718">
    <property type="component" value="Chromosome"/>
</dbReference>
<comment type="subcellular location">
    <subcellularLocation>
        <location evidence="6">Cytoplasm</location>
    </subcellularLocation>
</comment>
<evidence type="ECO:0000256" key="5">
    <source>
        <dbReference type="ARBA" id="ARBA00022691"/>
    </source>
</evidence>
<dbReference type="InterPro" id="IPR029063">
    <property type="entry name" value="SAM-dependent_MTases_sf"/>
</dbReference>
<keyword evidence="8" id="KW-1185">Reference proteome</keyword>
<keyword evidence="4 6" id="KW-0808">Transferase</keyword>
<evidence type="ECO:0000256" key="2">
    <source>
        <dbReference type="ARBA" id="ARBA00022552"/>
    </source>
</evidence>
<dbReference type="PANTHER" id="PTHR13393:SF0">
    <property type="entry name" value="RNA N6-ADENOSINE-METHYLTRANSFERASE METTL16"/>
    <property type="match status" value="1"/>
</dbReference>
<reference key="1">
    <citation type="submission" date="2010-11" db="EMBL/GenBank/DDBJ databases">
        <title>The complete genome of Paludibacter propionicigenes DSM 17365.</title>
        <authorList>
            <consortium name="US DOE Joint Genome Institute (JGI-PGF)"/>
            <person name="Lucas S."/>
            <person name="Copeland A."/>
            <person name="Lapidus A."/>
            <person name="Bruce D."/>
            <person name="Goodwin L."/>
            <person name="Pitluck S."/>
            <person name="Kyrpides N."/>
            <person name="Mavromatis K."/>
            <person name="Ivanova N."/>
            <person name="Munk A.C."/>
            <person name="Brettin T."/>
            <person name="Detter J.C."/>
            <person name="Han C."/>
            <person name="Tapia R."/>
            <person name="Land M."/>
            <person name="Hauser L."/>
            <person name="Markowitz V."/>
            <person name="Cheng J.-F."/>
            <person name="Hugenholtz P."/>
            <person name="Woyke T."/>
            <person name="Wu D."/>
            <person name="Gronow S."/>
            <person name="Wellnitz S."/>
            <person name="Brambilla E."/>
            <person name="Klenk H.-P."/>
            <person name="Eisen J.A."/>
        </authorList>
    </citation>
    <scope>NUCLEOTIDE SEQUENCE</scope>
    <source>
        <strain>WB4</strain>
    </source>
</reference>
<dbReference type="SUPFAM" id="SSF53335">
    <property type="entry name" value="S-adenosyl-L-methionine-dependent methyltransferases"/>
    <property type="match status" value="1"/>
</dbReference>
<comment type="function">
    <text evidence="6">Specifically methylates the adenine in position 1618 of 23S rRNA.</text>
</comment>
<reference evidence="7 8" key="2">
    <citation type="journal article" date="2011" name="Stand. Genomic Sci.">
        <title>Complete genome sequence of Paludibacter propionicigenes type strain (WB4).</title>
        <authorList>
            <person name="Gronow S."/>
            <person name="Munk C."/>
            <person name="Lapidus A."/>
            <person name="Nolan M."/>
            <person name="Lucas S."/>
            <person name="Hammon N."/>
            <person name="Deshpande S."/>
            <person name="Cheng J.F."/>
            <person name="Tapia R."/>
            <person name="Han C."/>
            <person name="Goodwin L."/>
            <person name="Pitluck S."/>
            <person name="Liolios K."/>
            <person name="Ivanova N."/>
            <person name="Mavromatis K."/>
            <person name="Mikhailova N."/>
            <person name="Pati A."/>
            <person name="Chen A."/>
            <person name="Palaniappan K."/>
            <person name="Land M."/>
            <person name="Hauser L."/>
            <person name="Chang Y.J."/>
            <person name="Jeffries C.D."/>
            <person name="Brambilla E."/>
            <person name="Rohde M."/>
            <person name="Goker M."/>
            <person name="Detter J.C."/>
            <person name="Woyke T."/>
            <person name="Bristow J."/>
            <person name="Eisen J.A."/>
            <person name="Markowitz V."/>
            <person name="Hugenholtz P."/>
            <person name="Kyrpides N.C."/>
            <person name="Klenk H.P."/>
        </authorList>
    </citation>
    <scope>NUCLEOTIDE SEQUENCE [LARGE SCALE GENOMIC DNA]</scope>
    <source>
        <strain evidence="8">DSM 17365 / JCM 13257 / WB4</strain>
    </source>
</reference>
<sequence>MPYYVPHCLSLYPNKISQFTNPMPEQKKEHPAEKVVLHPRNKHRERYDFDKLIVACPELAKYVKLNQYNDQSIDFANPKAIKWLNKALLKHFYGIDYWDIPTGYLCPPIPGRADYIHHAADLLAASNDGHIPTGSKIKCMDIGVGASCVFPIIGVKEYGWTFIGSDTDVKALDSANKIINYNHFLLKSVDLRLQENPKDIFHGIMERNEPVDITICNPPFHASAEEAQEGTLRKLSSLNHKKITTPVLNFGGQSNELWCEGGEGRFVRDMIRQSKQFGSNCFWFTTQISKQSHLPGIYEALKHAGALEVKTISMTQGTKVSRIVAWTFLKKDQQNGWRSTRWNAF</sequence>
<comment type="similarity">
    <text evidence="6">Belongs to the methyltransferase superfamily. METTL16/RlmF family.</text>
</comment>
<evidence type="ECO:0000256" key="3">
    <source>
        <dbReference type="ARBA" id="ARBA00022603"/>
    </source>
</evidence>
<evidence type="ECO:0000256" key="1">
    <source>
        <dbReference type="ARBA" id="ARBA00022490"/>
    </source>
</evidence>